<keyword evidence="2" id="KW-0472">Membrane</keyword>
<keyword evidence="4" id="KW-1185">Reference proteome</keyword>
<evidence type="ECO:0000313" key="4">
    <source>
        <dbReference type="Proteomes" id="UP001159405"/>
    </source>
</evidence>
<dbReference type="Pfam" id="PF13469">
    <property type="entry name" value="Sulfotransfer_3"/>
    <property type="match status" value="1"/>
</dbReference>
<accession>A0ABN8PMJ7</accession>
<feature type="transmembrane region" description="Helical" evidence="2">
    <location>
        <begin position="107"/>
        <end position="126"/>
    </location>
</feature>
<protein>
    <recommendedName>
        <fullName evidence="5">Sulfotransferase domain-containing protein</fullName>
    </recommendedName>
</protein>
<reference evidence="3 4" key="1">
    <citation type="submission" date="2022-05" db="EMBL/GenBank/DDBJ databases">
        <authorList>
            <consortium name="Genoscope - CEA"/>
            <person name="William W."/>
        </authorList>
    </citation>
    <scope>NUCLEOTIDE SEQUENCE [LARGE SCALE GENOMIC DNA]</scope>
</reference>
<dbReference type="InterPro" id="IPR051135">
    <property type="entry name" value="Gal/GlcNAc/GalNAc_ST"/>
</dbReference>
<gene>
    <name evidence="3" type="ORF">PLOB_00043886</name>
</gene>
<evidence type="ECO:0000313" key="3">
    <source>
        <dbReference type="EMBL" id="CAH3144274.1"/>
    </source>
</evidence>
<organism evidence="3 4">
    <name type="scientific">Porites lobata</name>
    <dbReference type="NCBI Taxonomy" id="104759"/>
    <lineage>
        <taxon>Eukaryota</taxon>
        <taxon>Metazoa</taxon>
        <taxon>Cnidaria</taxon>
        <taxon>Anthozoa</taxon>
        <taxon>Hexacorallia</taxon>
        <taxon>Scleractinia</taxon>
        <taxon>Fungiina</taxon>
        <taxon>Poritidae</taxon>
        <taxon>Porites</taxon>
    </lineage>
</organism>
<dbReference type="Proteomes" id="UP001159405">
    <property type="component" value="Unassembled WGS sequence"/>
</dbReference>
<dbReference type="PANTHER" id="PTHR10704">
    <property type="entry name" value="CARBOHYDRATE SULFOTRANSFERASE"/>
    <property type="match status" value="1"/>
</dbReference>
<feature type="compositionally biased region" description="Basic and acidic residues" evidence="1">
    <location>
        <begin position="311"/>
        <end position="324"/>
    </location>
</feature>
<dbReference type="Gene3D" id="3.40.50.300">
    <property type="entry name" value="P-loop containing nucleotide triphosphate hydrolases"/>
    <property type="match status" value="1"/>
</dbReference>
<evidence type="ECO:0000256" key="2">
    <source>
        <dbReference type="SAM" id="Phobius"/>
    </source>
</evidence>
<keyword evidence="2" id="KW-0812">Transmembrane</keyword>
<keyword evidence="2" id="KW-1133">Transmembrane helix</keyword>
<dbReference type="PANTHER" id="PTHR10704:SF44">
    <property type="entry name" value="LD35051P-RELATED"/>
    <property type="match status" value="1"/>
</dbReference>
<name>A0ABN8PMJ7_9CNID</name>
<feature type="compositionally biased region" description="Basic and acidic residues" evidence="1">
    <location>
        <begin position="290"/>
        <end position="302"/>
    </location>
</feature>
<evidence type="ECO:0008006" key="5">
    <source>
        <dbReference type="Google" id="ProtNLM"/>
    </source>
</evidence>
<dbReference type="SUPFAM" id="SSF52540">
    <property type="entry name" value="P-loop containing nucleoside triphosphate hydrolases"/>
    <property type="match status" value="1"/>
</dbReference>
<dbReference type="InterPro" id="IPR027417">
    <property type="entry name" value="P-loop_NTPase"/>
</dbReference>
<feature type="region of interest" description="Disordered" evidence="1">
    <location>
        <begin position="290"/>
        <end position="324"/>
    </location>
</feature>
<sequence length="815" mass="93577">MVCNDVEIEPVLQDISGEHLNRGSNKAQDARLDIHTHGFWERHRSAFFDVRVCHPNAISYRDLEPQQIYRIHENEKKRLYSKRVLDIAHGTFTPLVFTTTGGMGKECLIIALIVVIVSGTCLFFMVHQLENPPYIAKEFPFPETPYSENANKNVKRSDILKNKKDSFFKDLYNFHTNTSKKMSGTSQAPSKRRYKFMKGKRLKKSGRVSNKTKKKFGPGSLLNKIVNVSHFHFQRGLPNGIRSFPDDYHRISESELALKRTSEMVKTSTPNPKAGTFKQHSTNAQTNIMGKREADSRKDSETTKGGFEYTKSVESDSEIRRPNTDENSQLWANVRYENLTAVYNVGGNVSQIRDRAMTAKPNSRSAVYMWKNGVSRSDTLDSTWNHIQKEIIRRLPNEAVSEYKLKQKTRNDLQDFDDAQKEKTFEEILNTETSIYQDFNQRPSEETPVNLINHGKKSSKVVLNFEGNLAPKVASKLRASDQHPKKKRRSLLIFGDDRSGTTFVTKMFAADPQMFTVYEPLWVTKKWFNQLGIVDPRDKDIVVQDVVNGLLSCHFTQSQIARSFLANTHPSWIAKGVFEKNVFRTSAFAARTKSGKKFWPDLYKYPKFAEQVCLNKFNHSVVKVGQVRTPRESIFTFISSIFDETVDTDVRVIQIVRDPRGSINSRIRSGWISDFTYTGFPMSVSSLCRKIAINIKIGRKLHSVESLRNRYMEITYKEIATMPVATAKKIYQFAGFEMPDSLIDWIVRSTNPEQKQLAAALENPYSHVRDSSANYLKWRRESPIKRVRIIEQQCKTLLDLLGLDAVADEMETLRS</sequence>
<evidence type="ECO:0000256" key="1">
    <source>
        <dbReference type="SAM" id="MobiDB-lite"/>
    </source>
</evidence>
<proteinExistence type="predicted"/>
<comment type="caution">
    <text evidence="3">The sequence shown here is derived from an EMBL/GenBank/DDBJ whole genome shotgun (WGS) entry which is preliminary data.</text>
</comment>
<dbReference type="EMBL" id="CALNXK010000073">
    <property type="protein sequence ID" value="CAH3144274.1"/>
    <property type="molecule type" value="Genomic_DNA"/>
</dbReference>